<dbReference type="InterPro" id="IPR035077">
    <property type="entry name" value="PEP_carboxykinase_GTP_C"/>
</dbReference>
<protein>
    <submittedName>
        <fullName evidence="2">PEPCK_GTP domain-containing protein</fullName>
    </submittedName>
</protein>
<evidence type="ECO:0000313" key="2">
    <source>
        <dbReference type="WBParaSite" id="ASIM_0000397501-mRNA-1"/>
    </source>
</evidence>
<evidence type="ECO:0000259" key="1">
    <source>
        <dbReference type="Pfam" id="PF00821"/>
    </source>
</evidence>
<dbReference type="Pfam" id="PF00821">
    <property type="entry name" value="PEPCK_GTP"/>
    <property type="match status" value="1"/>
</dbReference>
<dbReference type="AlphaFoldDB" id="A0A0M3J8R7"/>
<name>A0A0M3J8R7_ANISI</name>
<organism evidence="2">
    <name type="scientific">Anisakis simplex</name>
    <name type="common">Herring worm</name>
    <dbReference type="NCBI Taxonomy" id="6269"/>
    <lineage>
        <taxon>Eukaryota</taxon>
        <taxon>Metazoa</taxon>
        <taxon>Ecdysozoa</taxon>
        <taxon>Nematoda</taxon>
        <taxon>Chromadorea</taxon>
        <taxon>Rhabditida</taxon>
        <taxon>Spirurina</taxon>
        <taxon>Ascaridomorpha</taxon>
        <taxon>Ascaridoidea</taxon>
        <taxon>Anisakidae</taxon>
        <taxon>Anisakis</taxon>
        <taxon>Anisakis simplex complex</taxon>
    </lineage>
</organism>
<dbReference type="WBParaSite" id="ASIM_0000397501-mRNA-1">
    <property type="protein sequence ID" value="ASIM_0000397501-mRNA-1"/>
    <property type="gene ID" value="ASIM_0000397501"/>
</dbReference>
<reference evidence="2" key="1">
    <citation type="submission" date="2017-02" db="UniProtKB">
        <authorList>
            <consortium name="WormBaseParasite"/>
        </authorList>
    </citation>
    <scope>IDENTIFICATION</scope>
</reference>
<proteinExistence type="predicted"/>
<dbReference type="Gene3D" id="2.170.8.10">
    <property type="entry name" value="Phosphoenolpyruvate Carboxykinase, domain 2"/>
    <property type="match status" value="1"/>
</dbReference>
<feature type="domain" description="Phosphoenolpyruvate carboxykinase C-terminal P-loop" evidence="1">
    <location>
        <begin position="1"/>
        <end position="75"/>
    </location>
</feature>
<sequence>LYASNPQNGFFSHVIGFDTTNGAPAKEFFSKDAIFTNVGYTLKGEACWGSLHQQCASNEPIYDWLGNEWSNKSGRLVNRG</sequence>
<dbReference type="GO" id="GO:0006094">
    <property type="term" value="P:gluconeogenesis"/>
    <property type="evidence" value="ECO:0007669"/>
    <property type="project" value="InterPro"/>
</dbReference>
<accession>A0A0M3J8R7</accession>
<dbReference type="SUPFAM" id="SSF53795">
    <property type="entry name" value="PEP carboxykinase-like"/>
    <property type="match status" value="1"/>
</dbReference>
<dbReference type="GO" id="GO:0004611">
    <property type="term" value="F:phosphoenolpyruvate carboxykinase activity"/>
    <property type="evidence" value="ECO:0007669"/>
    <property type="project" value="InterPro"/>
</dbReference>